<evidence type="ECO:0000313" key="4">
    <source>
        <dbReference type="Proteomes" id="UP000008895"/>
    </source>
</evidence>
<dbReference type="HOGENOM" id="CLU_2680891_0_0_10"/>
<gene>
    <name evidence="3" type="ordered locus">Ccan_16400</name>
</gene>
<accession>F9YRV5</accession>
<dbReference type="InterPro" id="IPR044946">
    <property type="entry name" value="Restrct_endonuc_typeI_TRD_sf"/>
</dbReference>
<protein>
    <submittedName>
        <fullName evidence="3">Uncharacterized protein</fullName>
    </submittedName>
</protein>
<dbReference type="STRING" id="860228.Ccan_16400"/>
<dbReference type="GO" id="GO:0003677">
    <property type="term" value="F:DNA binding"/>
    <property type="evidence" value="ECO:0007669"/>
    <property type="project" value="UniProtKB-KW"/>
</dbReference>
<dbReference type="eggNOG" id="COG0732">
    <property type="taxonomic scope" value="Bacteria"/>
</dbReference>
<dbReference type="Gene3D" id="3.90.220.20">
    <property type="entry name" value="DNA methylase specificity domains"/>
    <property type="match status" value="1"/>
</dbReference>
<evidence type="ECO:0000313" key="3">
    <source>
        <dbReference type="EMBL" id="AEK23756.1"/>
    </source>
</evidence>
<name>F9YRV5_CAPCC</name>
<keyword evidence="4" id="KW-1185">Reference proteome</keyword>
<dbReference type="AlphaFoldDB" id="F9YRV5"/>
<keyword evidence="1" id="KW-0680">Restriction system</keyword>
<dbReference type="Proteomes" id="UP000008895">
    <property type="component" value="Chromosome"/>
</dbReference>
<sequence length="74" mass="8702">MTNYKIVNEREFSFVSVTSRNGEKISIAILDGEPGLVSSTYTVFKVSKLEKLLPEYLYLWFSRPEFDRYARFHS</sequence>
<evidence type="ECO:0000256" key="2">
    <source>
        <dbReference type="ARBA" id="ARBA00023125"/>
    </source>
</evidence>
<keyword evidence="2" id="KW-0238">DNA-binding</keyword>
<reference evidence="3 4" key="1">
    <citation type="journal article" date="2011" name="J. Bacteriol.">
        <title>Complete genome sequence of the dog commensal and human pathogen Capnocytophaga canimorsus strain 5.</title>
        <authorList>
            <person name="Manfredi P."/>
            <person name="Pagni M."/>
            <person name="Cornelis G.R."/>
        </authorList>
    </citation>
    <scope>NUCLEOTIDE SEQUENCE [LARGE SCALE GENOMIC DNA]</scope>
    <source>
        <strain evidence="4">5</strain>
    </source>
</reference>
<organism evidence="3 4">
    <name type="scientific">Capnocytophaga canimorsus (strain 5)</name>
    <dbReference type="NCBI Taxonomy" id="860228"/>
    <lineage>
        <taxon>Bacteria</taxon>
        <taxon>Pseudomonadati</taxon>
        <taxon>Bacteroidota</taxon>
        <taxon>Flavobacteriia</taxon>
        <taxon>Flavobacteriales</taxon>
        <taxon>Flavobacteriaceae</taxon>
        <taxon>Capnocytophaga</taxon>
    </lineage>
</organism>
<dbReference type="KEGG" id="ccm:Ccan_16400"/>
<proteinExistence type="predicted"/>
<evidence type="ECO:0000256" key="1">
    <source>
        <dbReference type="ARBA" id="ARBA00022747"/>
    </source>
</evidence>
<dbReference type="GO" id="GO:0009307">
    <property type="term" value="P:DNA restriction-modification system"/>
    <property type="evidence" value="ECO:0007669"/>
    <property type="project" value="UniProtKB-KW"/>
</dbReference>
<dbReference type="EMBL" id="CP002113">
    <property type="protein sequence ID" value="AEK23756.1"/>
    <property type="molecule type" value="Genomic_DNA"/>
</dbReference>
<dbReference type="SUPFAM" id="SSF116734">
    <property type="entry name" value="DNA methylase specificity domain"/>
    <property type="match status" value="1"/>
</dbReference>